<comment type="subcellular location">
    <subcellularLocation>
        <location evidence="1">Membrane</location>
        <topology evidence="1">Multi-pass membrane protein</topology>
    </subcellularLocation>
</comment>
<dbReference type="InterPro" id="IPR036837">
    <property type="entry name" value="Cation_efflux_CTD_sf"/>
</dbReference>
<dbReference type="GO" id="GO:0016020">
    <property type="term" value="C:membrane"/>
    <property type="evidence" value="ECO:0007669"/>
    <property type="project" value="UniProtKB-SubCell"/>
</dbReference>
<dbReference type="FunFam" id="3.30.70.1350:FF:000005">
    <property type="entry name" value="Metal tolerance protein 4"/>
    <property type="match status" value="1"/>
</dbReference>
<sequence>MEVTHESRRENLVPQDVESASRSEISSGSWRLSVQEFPALGESRGGDHQHGFFTLSSFLPAPRRRSKVSDYYEKQERLLEGFTEMETMAENGGMPGSLTEDEMQQLAKRERMAIYLSNIANVVLFAAKLFVSIQSRSLAVIASTLDSLLDLLSGFILWFTAHAMRNPNQYRYPIGKNRMQPVGIIVFASVMATLGLQILLESGRQFMEKTQPEKDPEKEKWMIGIMVSVTIVKFMLVVYCRGFKNDIIRAYAQDHFFDVITNSIGLAAAILAIRYYWWIDPTGAVMIALYTMNTWTKIVIENVWALIGRTAPPEFLAKLTYLIWNHHEDIKHIDTVRAYTFGSNYFVEVDIVLPQDMLLNKAHDIGESLQEKLEQLPEIERAFVHIDFECSHRPEHKIGV</sequence>
<evidence type="ECO:0000256" key="4">
    <source>
        <dbReference type="ARBA" id="ARBA00022989"/>
    </source>
</evidence>
<dbReference type="Proteomes" id="UP000737018">
    <property type="component" value="Unassembled WGS sequence"/>
</dbReference>
<evidence type="ECO:0000256" key="3">
    <source>
        <dbReference type="ARBA" id="ARBA00022692"/>
    </source>
</evidence>
<dbReference type="FunFam" id="1.20.1510.10:FF:000003">
    <property type="entry name" value="Metal tolerance protein 11"/>
    <property type="match status" value="1"/>
</dbReference>
<feature type="compositionally biased region" description="Basic and acidic residues" evidence="6">
    <location>
        <begin position="1"/>
        <end position="11"/>
    </location>
</feature>
<feature type="transmembrane region" description="Helical" evidence="7">
    <location>
        <begin position="259"/>
        <end position="278"/>
    </location>
</feature>
<evidence type="ECO:0000259" key="8">
    <source>
        <dbReference type="Pfam" id="PF01545"/>
    </source>
</evidence>
<feature type="region of interest" description="Disordered" evidence="6">
    <location>
        <begin position="1"/>
        <end position="20"/>
    </location>
</feature>
<organism evidence="10 11">
    <name type="scientific">Castanea mollissima</name>
    <name type="common">Chinese chestnut</name>
    <dbReference type="NCBI Taxonomy" id="60419"/>
    <lineage>
        <taxon>Eukaryota</taxon>
        <taxon>Viridiplantae</taxon>
        <taxon>Streptophyta</taxon>
        <taxon>Embryophyta</taxon>
        <taxon>Tracheophyta</taxon>
        <taxon>Spermatophyta</taxon>
        <taxon>Magnoliopsida</taxon>
        <taxon>eudicotyledons</taxon>
        <taxon>Gunneridae</taxon>
        <taxon>Pentapetalae</taxon>
        <taxon>rosids</taxon>
        <taxon>fabids</taxon>
        <taxon>Fagales</taxon>
        <taxon>Fagaceae</taxon>
        <taxon>Castanea</taxon>
    </lineage>
</organism>
<accession>A0A8J4QJY9</accession>
<dbReference type="PANTHER" id="PTHR43840">
    <property type="entry name" value="MITOCHONDRIAL METAL TRANSPORTER 1-RELATED"/>
    <property type="match status" value="1"/>
</dbReference>
<feature type="transmembrane region" description="Helical" evidence="7">
    <location>
        <begin position="139"/>
        <end position="161"/>
    </location>
</feature>
<name>A0A8J4QJY9_9ROSI</name>
<feature type="transmembrane region" description="Helical" evidence="7">
    <location>
        <begin position="113"/>
        <end position="133"/>
    </location>
</feature>
<proteinExistence type="predicted"/>
<dbReference type="Gene3D" id="3.30.70.1350">
    <property type="entry name" value="Cation efflux protein, cytoplasmic domain"/>
    <property type="match status" value="1"/>
</dbReference>
<feature type="domain" description="Cation efflux protein transmembrane" evidence="8">
    <location>
        <begin position="115"/>
        <end position="306"/>
    </location>
</feature>
<dbReference type="InterPro" id="IPR027470">
    <property type="entry name" value="Cation_efflux_CTD"/>
</dbReference>
<protein>
    <recommendedName>
        <fullName evidence="12">Cation efflux protein cytoplasmic domain-containing protein</fullName>
    </recommendedName>
</protein>
<dbReference type="InterPro" id="IPR002524">
    <property type="entry name" value="Cation_efflux"/>
</dbReference>
<keyword evidence="3 7" id="KW-0812">Transmembrane</keyword>
<dbReference type="InterPro" id="IPR050291">
    <property type="entry name" value="CDF_Transporter"/>
</dbReference>
<evidence type="ECO:0000256" key="2">
    <source>
        <dbReference type="ARBA" id="ARBA00022448"/>
    </source>
</evidence>
<feature type="domain" description="Cation efflux protein cytoplasmic" evidence="9">
    <location>
        <begin position="314"/>
        <end position="387"/>
    </location>
</feature>
<keyword evidence="4 7" id="KW-1133">Transmembrane helix</keyword>
<dbReference type="AlphaFoldDB" id="A0A8J4QJY9"/>
<evidence type="ECO:0000256" key="1">
    <source>
        <dbReference type="ARBA" id="ARBA00004141"/>
    </source>
</evidence>
<keyword evidence="2" id="KW-0813">Transport</keyword>
<evidence type="ECO:0008006" key="12">
    <source>
        <dbReference type="Google" id="ProtNLM"/>
    </source>
</evidence>
<keyword evidence="11" id="KW-1185">Reference proteome</keyword>
<dbReference type="SUPFAM" id="SSF160240">
    <property type="entry name" value="Cation efflux protein cytoplasmic domain-like"/>
    <property type="match status" value="1"/>
</dbReference>
<comment type="caution">
    <text evidence="10">The sequence shown here is derived from an EMBL/GenBank/DDBJ whole genome shotgun (WGS) entry which is preliminary data.</text>
</comment>
<gene>
    <name evidence="10" type="ORF">CMV_026460</name>
</gene>
<dbReference type="Pfam" id="PF16916">
    <property type="entry name" value="ZT_dimer"/>
    <property type="match status" value="1"/>
</dbReference>
<evidence type="ECO:0000259" key="9">
    <source>
        <dbReference type="Pfam" id="PF16916"/>
    </source>
</evidence>
<dbReference type="OrthoDB" id="78296at2759"/>
<evidence type="ECO:0000256" key="7">
    <source>
        <dbReference type="SAM" id="Phobius"/>
    </source>
</evidence>
<dbReference type="InterPro" id="IPR058533">
    <property type="entry name" value="Cation_efflux_TM"/>
</dbReference>
<reference evidence="10" key="1">
    <citation type="submission" date="2020-03" db="EMBL/GenBank/DDBJ databases">
        <title>Castanea mollissima Vanexum genome sequencing.</title>
        <authorList>
            <person name="Staton M."/>
        </authorList>
    </citation>
    <scope>NUCLEOTIDE SEQUENCE</scope>
    <source>
        <tissue evidence="10">Leaf</tissue>
    </source>
</reference>
<dbReference type="InterPro" id="IPR027469">
    <property type="entry name" value="Cation_efflux_TMD_sf"/>
</dbReference>
<dbReference type="GO" id="GO:0008324">
    <property type="term" value="F:monoatomic cation transmembrane transporter activity"/>
    <property type="evidence" value="ECO:0007669"/>
    <property type="project" value="InterPro"/>
</dbReference>
<dbReference type="PANTHER" id="PTHR43840:SF2">
    <property type="entry name" value="METAL TOLERANCE PROTEIN 9"/>
    <property type="match status" value="1"/>
</dbReference>
<dbReference type="NCBIfam" id="TIGR01297">
    <property type="entry name" value="CDF"/>
    <property type="match status" value="1"/>
</dbReference>
<evidence type="ECO:0000256" key="6">
    <source>
        <dbReference type="SAM" id="MobiDB-lite"/>
    </source>
</evidence>
<evidence type="ECO:0000256" key="5">
    <source>
        <dbReference type="ARBA" id="ARBA00023136"/>
    </source>
</evidence>
<feature type="transmembrane region" description="Helical" evidence="7">
    <location>
        <begin position="220"/>
        <end position="239"/>
    </location>
</feature>
<evidence type="ECO:0000313" key="11">
    <source>
        <dbReference type="Proteomes" id="UP000737018"/>
    </source>
</evidence>
<keyword evidence="5 7" id="KW-0472">Membrane</keyword>
<feature type="transmembrane region" description="Helical" evidence="7">
    <location>
        <begin position="182"/>
        <end position="200"/>
    </location>
</feature>
<dbReference type="SUPFAM" id="SSF161111">
    <property type="entry name" value="Cation efflux protein transmembrane domain-like"/>
    <property type="match status" value="1"/>
</dbReference>
<dbReference type="Pfam" id="PF01545">
    <property type="entry name" value="Cation_efflux"/>
    <property type="match status" value="1"/>
</dbReference>
<dbReference type="EMBL" id="JRKL02007836">
    <property type="protein sequence ID" value="KAF3947401.1"/>
    <property type="molecule type" value="Genomic_DNA"/>
</dbReference>
<dbReference type="Gene3D" id="1.20.1510.10">
    <property type="entry name" value="Cation efflux protein transmembrane domain"/>
    <property type="match status" value="1"/>
</dbReference>
<evidence type="ECO:0000313" key="10">
    <source>
        <dbReference type="EMBL" id="KAF3947401.1"/>
    </source>
</evidence>